<comment type="caution">
    <text evidence="2">The sequence shown here is derived from an EMBL/GenBank/DDBJ whole genome shotgun (WGS) entry which is preliminary data.</text>
</comment>
<name>A0A7Y4P607_9BURK</name>
<gene>
    <name evidence="2" type="ORF">HKX40_04640</name>
</gene>
<dbReference type="InterPro" id="IPR031165">
    <property type="entry name" value="GNAT_YJDJ"/>
</dbReference>
<dbReference type="SUPFAM" id="SSF55729">
    <property type="entry name" value="Acyl-CoA N-acyltransferases (Nat)"/>
    <property type="match status" value="1"/>
</dbReference>
<accession>A0A7Y4P607</accession>
<organism evidence="2 3">
    <name type="scientific">Pelistega europaea</name>
    <dbReference type="NCBI Taxonomy" id="106147"/>
    <lineage>
        <taxon>Bacteria</taxon>
        <taxon>Pseudomonadati</taxon>
        <taxon>Pseudomonadota</taxon>
        <taxon>Betaproteobacteria</taxon>
        <taxon>Burkholderiales</taxon>
        <taxon>Alcaligenaceae</taxon>
        <taxon>Pelistega</taxon>
    </lineage>
</organism>
<evidence type="ECO:0000259" key="1">
    <source>
        <dbReference type="PROSITE" id="PS51729"/>
    </source>
</evidence>
<dbReference type="InterPro" id="IPR016181">
    <property type="entry name" value="Acyl_CoA_acyltransferase"/>
</dbReference>
<evidence type="ECO:0000313" key="3">
    <source>
        <dbReference type="Proteomes" id="UP000541421"/>
    </source>
</evidence>
<dbReference type="Pfam" id="PF14542">
    <property type="entry name" value="Acetyltransf_CG"/>
    <property type="match status" value="1"/>
</dbReference>
<dbReference type="AlphaFoldDB" id="A0A7Y4P607"/>
<dbReference type="PANTHER" id="PTHR31435:SF9">
    <property type="entry name" value="PROTEIN NATD1"/>
    <property type="match status" value="1"/>
</dbReference>
<feature type="domain" description="N-acetyltransferase" evidence="1">
    <location>
        <begin position="5"/>
        <end position="90"/>
    </location>
</feature>
<dbReference type="RefSeq" id="WP_171588395.1">
    <property type="nucleotide sequence ID" value="NZ_JABGBO010000004.1"/>
</dbReference>
<sequence length="91" mass="10135">MTTIFHHTDKQRFSTVLNANTAYVDYDLRGNVMEITHTIVPDAIGGRGIAGKLNEAALKTAREQGWKVIPTCSYTAAYIQRHPEFADLLAE</sequence>
<reference evidence="2 3" key="1">
    <citation type="submission" date="2020-05" db="EMBL/GenBank/DDBJ databases">
        <authorList>
            <person name="Niu N."/>
        </authorList>
    </citation>
    <scope>NUCLEOTIDE SEQUENCE [LARGE SCALE GENOMIC DNA]</scope>
    <source>
        <strain evidence="2 3">LMG10982</strain>
    </source>
</reference>
<dbReference type="GO" id="GO:0016740">
    <property type="term" value="F:transferase activity"/>
    <property type="evidence" value="ECO:0007669"/>
    <property type="project" value="UniProtKB-KW"/>
</dbReference>
<keyword evidence="2" id="KW-0808">Transferase</keyword>
<dbReference type="PROSITE" id="PS51729">
    <property type="entry name" value="GNAT_YJDJ"/>
    <property type="match status" value="1"/>
</dbReference>
<proteinExistence type="predicted"/>
<keyword evidence="3" id="KW-1185">Reference proteome</keyword>
<dbReference type="Proteomes" id="UP000541421">
    <property type="component" value="Unassembled WGS sequence"/>
</dbReference>
<dbReference type="InterPro" id="IPR045057">
    <property type="entry name" value="Gcn5-rel_NAT"/>
</dbReference>
<dbReference type="Gene3D" id="3.40.630.30">
    <property type="match status" value="1"/>
</dbReference>
<dbReference type="EMBL" id="JABGBO010000004">
    <property type="protein sequence ID" value="NOL49424.1"/>
    <property type="molecule type" value="Genomic_DNA"/>
</dbReference>
<protein>
    <submittedName>
        <fullName evidence="2">N-acetyltransferase</fullName>
    </submittedName>
</protein>
<evidence type="ECO:0000313" key="2">
    <source>
        <dbReference type="EMBL" id="NOL49424.1"/>
    </source>
</evidence>
<dbReference type="PANTHER" id="PTHR31435">
    <property type="entry name" value="PROTEIN NATD1"/>
    <property type="match status" value="1"/>
</dbReference>